<protein>
    <submittedName>
        <fullName evidence="2">Uncharacterized protein DUF3408</fullName>
    </submittedName>
</protein>
<evidence type="ECO:0000256" key="1">
    <source>
        <dbReference type="SAM" id="MobiDB-lite"/>
    </source>
</evidence>
<evidence type="ECO:0000313" key="3">
    <source>
        <dbReference type="Proteomes" id="UP000247973"/>
    </source>
</evidence>
<evidence type="ECO:0000313" key="2">
    <source>
        <dbReference type="EMBL" id="PXV58466.1"/>
    </source>
</evidence>
<dbReference type="RefSeq" id="WP_110312603.1">
    <property type="nucleotide sequence ID" value="NZ_QICL01000046.1"/>
</dbReference>
<reference evidence="2 3" key="1">
    <citation type="submission" date="2018-03" db="EMBL/GenBank/DDBJ databases">
        <title>Genomic Encyclopedia of Archaeal and Bacterial Type Strains, Phase II (KMG-II): from individual species to whole genera.</title>
        <authorList>
            <person name="Goeker M."/>
        </authorList>
    </citation>
    <scope>NUCLEOTIDE SEQUENCE [LARGE SCALE GENOMIC DNA]</scope>
    <source>
        <strain evidence="2 3">DSM 100214</strain>
    </source>
</reference>
<feature type="compositionally biased region" description="Acidic residues" evidence="1">
    <location>
        <begin position="43"/>
        <end position="54"/>
    </location>
</feature>
<sequence length="161" mass="18493">MAKDKTDNKYNDLLKSVHKGIGLDQPVEQSSKEVKPVKTIVDAEPEDELGEAEDVNLNLNNNTVSTSSTTELSSTKTPGKRKRKTQDDYQEVFFVRVDFTHRKPLYITAATHRRLMRIVHLMDESKATISSYVENIILNHLETFREDIDIIYRTNNLNPTE</sequence>
<dbReference type="OrthoDB" id="1012936at2"/>
<proteinExistence type="predicted"/>
<feature type="region of interest" description="Disordered" evidence="1">
    <location>
        <begin position="43"/>
        <end position="85"/>
    </location>
</feature>
<comment type="caution">
    <text evidence="2">The sequence shown here is derived from an EMBL/GenBank/DDBJ whole genome shotgun (WGS) entry which is preliminary data.</text>
</comment>
<dbReference type="InterPro" id="IPR021823">
    <property type="entry name" value="DUF3408"/>
</dbReference>
<dbReference type="Pfam" id="PF11888">
    <property type="entry name" value="DUF3408"/>
    <property type="match status" value="1"/>
</dbReference>
<keyword evidence="3" id="KW-1185">Reference proteome</keyword>
<accession>A0A2V3PPQ3</accession>
<dbReference type="AlphaFoldDB" id="A0A2V3PPQ3"/>
<name>A0A2V3PPQ3_9BACT</name>
<gene>
    <name evidence="2" type="ORF">CLV62_14617</name>
</gene>
<feature type="compositionally biased region" description="Low complexity" evidence="1">
    <location>
        <begin position="56"/>
        <end position="75"/>
    </location>
</feature>
<organism evidence="2 3">
    <name type="scientific">Dysgonomonas alginatilytica</name>
    <dbReference type="NCBI Taxonomy" id="1605892"/>
    <lineage>
        <taxon>Bacteria</taxon>
        <taxon>Pseudomonadati</taxon>
        <taxon>Bacteroidota</taxon>
        <taxon>Bacteroidia</taxon>
        <taxon>Bacteroidales</taxon>
        <taxon>Dysgonomonadaceae</taxon>
        <taxon>Dysgonomonas</taxon>
    </lineage>
</organism>
<dbReference type="Proteomes" id="UP000247973">
    <property type="component" value="Unassembled WGS sequence"/>
</dbReference>
<dbReference type="EMBL" id="QICL01000046">
    <property type="protein sequence ID" value="PXV58466.1"/>
    <property type="molecule type" value="Genomic_DNA"/>
</dbReference>